<dbReference type="EC" id="2.7.1.150" evidence="1"/>
<dbReference type="PANTHER" id="PTHR45748:SF7">
    <property type="entry name" value="1-PHOSPHATIDYLINOSITOL 3-PHOSPHATE 5-KINASE-RELATED"/>
    <property type="match status" value="1"/>
</dbReference>
<gene>
    <name evidence="5" type="ORF">LSINAPIS_LOCUS7938</name>
</gene>
<dbReference type="Proteomes" id="UP000324832">
    <property type="component" value="Unassembled WGS sequence"/>
</dbReference>
<feature type="region of interest" description="Disordered" evidence="3">
    <location>
        <begin position="484"/>
        <end position="514"/>
    </location>
</feature>
<proteinExistence type="predicted"/>
<name>A0A5E4QH66_9NEOP</name>
<dbReference type="SMART" id="SM00330">
    <property type="entry name" value="PIPKc"/>
    <property type="match status" value="1"/>
</dbReference>
<dbReference type="InterPro" id="IPR027409">
    <property type="entry name" value="GroEL-like_apical_dom_sf"/>
</dbReference>
<dbReference type="PANTHER" id="PTHR45748">
    <property type="entry name" value="1-PHOSPHATIDYLINOSITOL 3-PHOSPHATE 5-KINASE-RELATED"/>
    <property type="match status" value="1"/>
</dbReference>
<dbReference type="Gene3D" id="3.30.810.10">
    <property type="entry name" value="2-Layer Sandwich"/>
    <property type="match status" value="1"/>
</dbReference>
<feature type="domain" description="PIPK" evidence="4">
    <location>
        <begin position="667"/>
        <end position="1002"/>
    </location>
</feature>
<dbReference type="Pfam" id="PF01504">
    <property type="entry name" value="PIP5K"/>
    <property type="match status" value="2"/>
</dbReference>
<feature type="region of interest" description="Disordered" evidence="3">
    <location>
        <begin position="39"/>
        <end position="72"/>
    </location>
</feature>
<dbReference type="PROSITE" id="PS51455">
    <property type="entry name" value="PIPK"/>
    <property type="match status" value="1"/>
</dbReference>
<dbReference type="Gene3D" id="3.50.7.10">
    <property type="entry name" value="GroEL"/>
    <property type="match status" value="1"/>
</dbReference>
<evidence type="ECO:0000313" key="5">
    <source>
        <dbReference type="EMBL" id="VVC96432.1"/>
    </source>
</evidence>
<reference evidence="5 6" key="1">
    <citation type="submission" date="2017-07" db="EMBL/GenBank/DDBJ databases">
        <authorList>
            <person name="Talla V."/>
            <person name="Backstrom N."/>
        </authorList>
    </citation>
    <scope>NUCLEOTIDE SEQUENCE [LARGE SCALE GENOMIC DNA]</scope>
</reference>
<dbReference type="InterPro" id="IPR002423">
    <property type="entry name" value="Cpn60/GroEL/TCP-1"/>
</dbReference>
<dbReference type="GO" id="GO:0046854">
    <property type="term" value="P:phosphatidylinositol phosphate biosynthetic process"/>
    <property type="evidence" value="ECO:0007669"/>
    <property type="project" value="TreeGrafter"/>
</dbReference>
<organism evidence="5 6">
    <name type="scientific">Leptidea sinapis</name>
    <dbReference type="NCBI Taxonomy" id="189913"/>
    <lineage>
        <taxon>Eukaryota</taxon>
        <taxon>Metazoa</taxon>
        <taxon>Ecdysozoa</taxon>
        <taxon>Arthropoda</taxon>
        <taxon>Hexapoda</taxon>
        <taxon>Insecta</taxon>
        <taxon>Pterygota</taxon>
        <taxon>Neoptera</taxon>
        <taxon>Endopterygota</taxon>
        <taxon>Lepidoptera</taxon>
        <taxon>Glossata</taxon>
        <taxon>Ditrysia</taxon>
        <taxon>Papilionoidea</taxon>
        <taxon>Pieridae</taxon>
        <taxon>Dismorphiinae</taxon>
        <taxon>Leptidea</taxon>
    </lineage>
</organism>
<protein>
    <recommendedName>
        <fullName evidence="1">1-phosphatidylinositol-3-phosphate 5-kinase</fullName>
        <ecNumber evidence="1">2.7.1.150</ecNumber>
    </recommendedName>
</protein>
<dbReference type="GO" id="GO:0000285">
    <property type="term" value="F:1-phosphatidylinositol-3-phosphate 5-kinase activity"/>
    <property type="evidence" value="ECO:0007669"/>
    <property type="project" value="UniProtKB-EC"/>
</dbReference>
<dbReference type="Pfam" id="PF00118">
    <property type="entry name" value="Cpn60_TCP1"/>
    <property type="match status" value="1"/>
</dbReference>
<keyword evidence="2" id="KW-0547">Nucleotide-binding</keyword>
<dbReference type="EMBL" id="FZQP02002736">
    <property type="protein sequence ID" value="VVC96432.1"/>
    <property type="molecule type" value="Genomic_DNA"/>
</dbReference>
<keyword evidence="2" id="KW-0418">Kinase</keyword>
<dbReference type="SUPFAM" id="SSF56104">
    <property type="entry name" value="SAICAR synthase-like"/>
    <property type="match status" value="1"/>
</dbReference>
<evidence type="ECO:0000256" key="3">
    <source>
        <dbReference type="SAM" id="MobiDB-lite"/>
    </source>
</evidence>
<keyword evidence="2" id="KW-0067">ATP-binding</keyword>
<evidence type="ECO:0000256" key="2">
    <source>
        <dbReference type="PROSITE-ProRule" id="PRU00781"/>
    </source>
</evidence>
<evidence type="ECO:0000313" key="6">
    <source>
        <dbReference type="Proteomes" id="UP000324832"/>
    </source>
</evidence>
<feature type="region of interest" description="Disordered" evidence="3">
    <location>
        <begin position="1"/>
        <end position="21"/>
    </location>
</feature>
<keyword evidence="6" id="KW-1185">Reference proteome</keyword>
<accession>A0A5E4QH66</accession>
<dbReference type="InterPro" id="IPR002498">
    <property type="entry name" value="PInositol-4-P-4/5-kinase_core"/>
</dbReference>
<dbReference type="GO" id="GO:0010008">
    <property type="term" value="C:endosome membrane"/>
    <property type="evidence" value="ECO:0007669"/>
    <property type="project" value="TreeGrafter"/>
</dbReference>
<sequence length="1018" mass="113890">MEKYDTSQLTEFPRFESEPSQRGVTTFFNKFLKLPLFSPSESTGSDDDKSLNVNKQTESAPDNQEEYNESSETGNYIEYGDARSFPNVIKRISGLVALGQTNNKKEPCEVRSTSKDIHDVFRQLSFALPTKQHRYRLVRYDSVWRGSDVMQWLVEHTPNRTSSSLVESGSSYCLNLDLDTSSARLIKSTNRGIALALGVRDKALRRTARCTKADLVASIDARIGTPRLGTCKNFYVKNYSSKTLMVFEGCAEPNLGCSIILRGGTNQELARVKKVVKFMLLACYNWRLEKAFLTDIEATLPEPGMSFEDDEESEKNEVCVGEANLEVDTKIAKESDDIFGNTVSNELLSHVDVTENELKTDRNLESTCEVKNQSETNRPVEDESEIAAEDILTTDLNVELDVELSVSADDPLEKKPFVRKADSDKNPSCGVPIRDFSDPLRSTLSVDDEVFLPQVELKADIKNERWCTDDVLLSMSPNIVIPAPERPLPRARPAPGVTSPAPPATPRASPAPRLKEPHPFVQQPVTAPADDVSVRRLLAHFRATGCQIVADTHKVECPRYKPSVVHTATAESQLPQQPPASCEPFDPLSPEHHQTLNLLIYSYSNKSPNVPDFCVNPWIATMEMYGRHDITLGAFLEKYCFNGDQKCPAPNCPVPMNQHVRNSVDKPRDTNNRQVTGRLSEPLDTRFISRNVPPSPQVMFWSRCESCGRVSHGGRMSRAALCLSLAQYVRWRARAVRYTRRSCPHPLHTHSHAFLSGLTTACFRCQVSHIQHSLVDRSLACTGIADHEDGLVCRVYYALQFDRLRHAVLAPLGPAPDQCCHPHTDNDARIVGVFSVGGAGVLVTEHVWYGEREPDARFDLKGASRQRLALGAAHLPPSAAVLRLALGAAHLPPSAAVLVDDNLLALRWERQLYVSSGVCAGLWRALERDTTFLAEHHVMDYSLLLGTRRQTLVLGIIDYIRTFTWDKKLEHLVKKNLGSGQPTVVSPHQYQRRFCAACRKYFLECPSHWDHLYDETDA</sequence>
<dbReference type="SUPFAM" id="SSF52029">
    <property type="entry name" value="GroEL apical domain-like"/>
    <property type="match status" value="1"/>
</dbReference>
<dbReference type="InterPro" id="IPR027483">
    <property type="entry name" value="PInositol-4-P-4/5-kinase_C_sf"/>
</dbReference>
<feature type="compositionally biased region" description="Polar residues" evidence="3">
    <location>
        <begin position="51"/>
        <end position="62"/>
    </location>
</feature>
<evidence type="ECO:0000256" key="1">
    <source>
        <dbReference type="ARBA" id="ARBA00012009"/>
    </source>
</evidence>
<keyword evidence="2" id="KW-0808">Transferase</keyword>
<evidence type="ECO:0000259" key="4">
    <source>
        <dbReference type="PROSITE" id="PS51455"/>
    </source>
</evidence>
<feature type="compositionally biased region" description="Polar residues" evidence="3">
    <location>
        <begin position="1"/>
        <end position="10"/>
    </location>
</feature>
<dbReference type="GO" id="GO:0005524">
    <property type="term" value="F:ATP binding"/>
    <property type="evidence" value="ECO:0007669"/>
    <property type="project" value="UniProtKB-UniRule"/>
</dbReference>
<dbReference type="AlphaFoldDB" id="A0A5E4QH66"/>